<keyword evidence="5" id="KW-0808">Transferase</keyword>
<dbReference type="CDD" id="cd00075">
    <property type="entry name" value="HATPase"/>
    <property type="match status" value="1"/>
</dbReference>
<keyword evidence="9" id="KW-0902">Two-component regulatory system</keyword>
<evidence type="ECO:0000256" key="7">
    <source>
        <dbReference type="ARBA" id="ARBA00022777"/>
    </source>
</evidence>
<evidence type="ECO:0000256" key="8">
    <source>
        <dbReference type="ARBA" id="ARBA00022840"/>
    </source>
</evidence>
<dbReference type="InterPro" id="IPR003594">
    <property type="entry name" value="HATPase_dom"/>
</dbReference>
<comment type="subcellular location">
    <subcellularLocation>
        <location evidence="2">Cell membrane</location>
    </subcellularLocation>
</comment>
<evidence type="ECO:0000256" key="10">
    <source>
        <dbReference type="ARBA" id="ARBA00039401"/>
    </source>
</evidence>
<dbReference type="SMART" id="SM00388">
    <property type="entry name" value="HisKA"/>
    <property type="match status" value="1"/>
</dbReference>
<keyword evidence="11" id="KW-1133">Transmembrane helix</keyword>
<evidence type="ECO:0000256" key="9">
    <source>
        <dbReference type="ARBA" id="ARBA00023012"/>
    </source>
</evidence>
<evidence type="ECO:0000256" key="1">
    <source>
        <dbReference type="ARBA" id="ARBA00000085"/>
    </source>
</evidence>
<keyword evidence="4" id="KW-0597">Phosphoprotein</keyword>
<feature type="domain" description="Histidine kinase" evidence="12">
    <location>
        <begin position="451"/>
        <end position="671"/>
    </location>
</feature>
<dbReference type="AlphaFoldDB" id="A0A3N2CUG9"/>
<gene>
    <name evidence="13" type="ORF">EDD33_1713</name>
</gene>
<dbReference type="InterPro" id="IPR004358">
    <property type="entry name" value="Sig_transdc_His_kin-like_C"/>
</dbReference>
<evidence type="ECO:0000256" key="6">
    <source>
        <dbReference type="ARBA" id="ARBA00022741"/>
    </source>
</evidence>
<evidence type="ECO:0000256" key="4">
    <source>
        <dbReference type="ARBA" id="ARBA00022553"/>
    </source>
</evidence>
<dbReference type="GO" id="GO:0005524">
    <property type="term" value="F:ATP binding"/>
    <property type="evidence" value="ECO:0007669"/>
    <property type="project" value="UniProtKB-KW"/>
</dbReference>
<dbReference type="Gene3D" id="3.30.565.10">
    <property type="entry name" value="Histidine kinase-like ATPase, C-terminal domain"/>
    <property type="match status" value="1"/>
</dbReference>
<dbReference type="CDD" id="cd00082">
    <property type="entry name" value="HisKA"/>
    <property type="match status" value="1"/>
</dbReference>
<keyword evidence="6" id="KW-0547">Nucleotide-binding</keyword>
<organism evidence="13 14">
    <name type="scientific">Nocardioides aurantiacus</name>
    <dbReference type="NCBI Taxonomy" id="86796"/>
    <lineage>
        <taxon>Bacteria</taxon>
        <taxon>Bacillati</taxon>
        <taxon>Actinomycetota</taxon>
        <taxon>Actinomycetes</taxon>
        <taxon>Propionibacteriales</taxon>
        <taxon>Nocardioidaceae</taxon>
        <taxon>Nocardioides</taxon>
    </lineage>
</organism>
<dbReference type="EC" id="2.7.13.3" evidence="3"/>
<dbReference type="RefSeq" id="WP_123390060.1">
    <property type="nucleotide sequence ID" value="NZ_RKHO01000001.1"/>
</dbReference>
<evidence type="ECO:0000313" key="13">
    <source>
        <dbReference type="EMBL" id="ROR90864.1"/>
    </source>
</evidence>
<dbReference type="SUPFAM" id="SSF55874">
    <property type="entry name" value="ATPase domain of HSP90 chaperone/DNA topoisomerase II/histidine kinase"/>
    <property type="match status" value="1"/>
</dbReference>
<name>A0A3N2CUG9_9ACTN</name>
<protein>
    <recommendedName>
        <fullName evidence="10">Sensor-like histidine kinase SenX3</fullName>
        <ecNumber evidence="3">2.7.13.3</ecNumber>
    </recommendedName>
</protein>
<dbReference type="GO" id="GO:0030295">
    <property type="term" value="F:protein kinase activator activity"/>
    <property type="evidence" value="ECO:0007669"/>
    <property type="project" value="TreeGrafter"/>
</dbReference>
<proteinExistence type="predicted"/>
<sequence length="685" mass="72320">MSQHRWVASTGWAIAFAAALVVGRQWLLPETGLALFWPAAGVVALWMVWAREGGRWWPHVGVLFVLAAGGQALLGVGLVGSVLLGLANVTQGVAYALVAHRATKDVTATWGVLWVALGAVVSAPLGAAVGVAGAVADGAELSLVLGVSWVVRNACATFMVVTLVMAVLAARRSGRRLPDLLTTRVRPWAGAEYAAAAIATVLVAQWVFGTRGQLPLSFVVVTTSVWVGSRFSPVVAAAHSFLVGVLVAVASLLGLGPFGAVLDQGHRALLVQLFVLLNSALTQLLAAGLKDRHVLLERALASEQETRRQKSVLDTVLDVMVDGLVVVDDQGRLLIRNAAARRMGGPGEPDGQETLRSADAYGLRELDGAALDEGRRPVTEALSGVVVENRILLRQEPGSGRRTVLSVNASPLQVEDTAGAVGGTRRLAVVSMRDVTEEHAYLRDLEGFTGMVAHDLRNPIAATMSWAEIVDDQLDDLPADATLPRQSLLRVYSSAERAMTLIEELLDYARAGDQPLEPVEVDLVRLLDDVVEVVGPAVGPTPWVSYGDLGRVCGDETLLRQLFTNLLSNAAKYVAPGVEPRVEVRRQRDADEDGGQVVLEVADNGLGIDPSLRGRVFETFFRAPTDAAVPGTGLGLAICARVVERHGGTISAVENTATGGTIMRVGLPDVVRAVAPGRHRGAAGA</sequence>
<dbReference type="GO" id="GO:0000155">
    <property type="term" value="F:phosphorelay sensor kinase activity"/>
    <property type="evidence" value="ECO:0007669"/>
    <property type="project" value="InterPro"/>
</dbReference>
<keyword evidence="7" id="KW-0418">Kinase</keyword>
<dbReference type="InterPro" id="IPR036890">
    <property type="entry name" value="HATPase_C_sf"/>
</dbReference>
<keyword evidence="11" id="KW-0472">Membrane</keyword>
<dbReference type="PANTHER" id="PTHR42878:SF7">
    <property type="entry name" value="SENSOR HISTIDINE KINASE GLRK"/>
    <property type="match status" value="1"/>
</dbReference>
<dbReference type="SUPFAM" id="SSF55785">
    <property type="entry name" value="PYP-like sensor domain (PAS domain)"/>
    <property type="match status" value="1"/>
</dbReference>
<comment type="caution">
    <text evidence="13">The sequence shown here is derived from an EMBL/GenBank/DDBJ whole genome shotgun (WGS) entry which is preliminary data.</text>
</comment>
<keyword evidence="8" id="KW-0067">ATP-binding</keyword>
<dbReference type="PROSITE" id="PS50109">
    <property type="entry name" value="HIS_KIN"/>
    <property type="match status" value="1"/>
</dbReference>
<dbReference type="GO" id="GO:0005886">
    <property type="term" value="C:plasma membrane"/>
    <property type="evidence" value="ECO:0007669"/>
    <property type="project" value="UniProtKB-SubCell"/>
</dbReference>
<reference evidence="13 14" key="1">
    <citation type="submission" date="2018-11" db="EMBL/GenBank/DDBJ databases">
        <title>Sequencing the genomes of 1000 actinobacteria strains.</title>
        <authorList>
            <person name="Klenk H.-P."/>
        </authorList>
    </citation>
    <scope>NUCLEOTIDE SEQUENCE [LARGE SCALE GENOMIC DNA]</scope>
    <source>
        <strain evidence="13 14">DSM 12652</strain>
    </source>
</reference>
<dbReference type="InterPro" id="IPR005467">
    <property type="entry name" value="His_kinase_dom"/>
</dbReference>
<dbReference type="GO" id="GO:0007234">
    <property type="term" value="P:osmosensory signaling via phosphorelay pathway"/>
    <property type="evidence" value="ECO:0007669"/>
    <property type="project" value="TreeGrafter"/>
</dbReference>
<dbReference type="GO" id="GO:0000156">
    <property type="term" value="F:phosphorelay response regulator activity"/>
    <property type="evidence" value="ECO:0007669"/>
    <property type="project" value="TreeGrafter"/>
</dbReference>
<evidence type="ECO:0000256" key="5">
    <source>
        <dbReference type="ARBA" id="ARBA00022679"/>
    </source>
</evidence>
<evidence type="ECO:0000313" key="14">
    <source>
        <dbReference type="Proteomes" id="UP000281738"/>
    </source>
</evidence>
<dbReference type="PRINTS" id="PR00344">
    <property type="entry name" value="BCTRLSENSOR"/>
</dbReference>
<feature type="transmembrane region" description="Helical" evidence="11">
    <location>
        <begin position="268"/>
        <end position="289"/>
    </location>
</feature>
<dbReference type="InterPro" id="IPR036097">
    <property type="entry name" value="HisK_dim/P_sf"/>
</dbReference>
<dbReference type="Pfam" id="PF00512">
    <property type="entry name" value="HisKA"/>
    <property type="match status" value="1"/>
</dbReference>
<dbReference type="Gene3D" id="3.30.450.20">
    <property type="entry name" value="PAS domain"/>
    <property type="match status" value="1"/>
</dbReference>
<accession>A0A3N2CUG9</accession>
<keyword evidence="11" id="KW-0812">Transmembrane</keyword>
<dbReference type="SMART" id="SM00387">
    <property type="entry name" value="HATPase_c"/>
    <property type="match status" value="1"/>
</dbReference>
<dbReference type="InterPro" id="IPR050351">
    <property type="entry name" value="BphY/WalK/GraS-like"/>
</dbReference>
<evidence type="ECO:0000256" key="2">
    <source>
        <dbReference type="ARBA" id="ARBA00004236"/>
    </source>
</evidence>
<dbReference type="Gene3D" id="1.10.287.130">
    <property type="match status" value="1"/>
</dbReference>
<evidence type="ECO:0000256" key="3">
    <source>
        <dbReference type="ARBA" id="ARBA00012438"/>
    </source>
</evidence>
<dbReference type="InterPro" id="IPR035965">
    <property type="entry name" value="PAS-like_dom_sf"/>
</dbReference>
<dbReference type="EMBL" id="RKHO01000001">
    <property type="protein sequence ID" value="ROR90864.1"/>
    <property type="molecule type" value="Genomic_DNA"/>
</dbReference>
<dbReference type="Pfam" id="PF02518">
    <property type="entry name" value="HATPase_c"/>
    <property type="match status" value="1"/>
</dbReference>
<feature type="transmembrane region" description="Helical" evidence="11">
    <location>
        <begin position="190"/>
        <end position="208"/>
    </location>
</feature>
<evidence type="ECO:0000259" key="12">
    <source>
        <dbReference type="PROSITE" id="PS50109"/>
    </source>
</evidence>
<dbReference type="InterPro" id="IPR003661">
    <property type="entry name" value="HisK_dim/P_dom"/>
</dbReference>
<dbReference type="SUPFAM" id="SSF47384">
    <property type="entry name" value="Homodimeric domain of signal transducing histidine kinase"/>
    <property type="match status" value="1"/>
</dbReference>
<feature type="transmembrane region" description="Helical" evidence="11">
    <location>
        <begin position="147"/>
        <end position="169"/>
    </location>
</feature>
<keyword evidence="14" id="KW-1185">Reference proteome</keyword>
<feature type="transmembrane region" description="Helical" evidence="11">
    <location>
        <begin position="241"/>
        <end position="262"/>
    </location>
</feature>
<feature type="transmembrane region" description="Helical" evidence="11">
    <location>
        <begin position="110"/>
        <end position="135"/>
    </location>
</feature>
<dbReference type="Proteomes" id="UP000281738">
    <property type="component" value="Unassembled WGS sequence"/>
</dbReference>
<dbReference type="PANTHER" id="PTHR42878">
    <property type="entry name" value="TWO-COMPONENT HISTIDINE KINASE"/>
    <property type="match status" value="1"/>
</dbReference>
<comment type="catalytic activity">
    <reaction evidence="1">
        <text>ATP + protein L-histidine = ADP + protein N-phospho-L-histidine.</text>
        <dbReference type="EC" id="2.7.13.3"/>
    </reaction>
</comment>
<feature type="transmembrane region" description="Helical" evidence="11">
    <location>
        <begin position="33"/>
        <end position="49"/>
    </location>
</feature>
<evidence type="ECO:0000256" key="11">
    <source>
        <dbReference type="SAM" id="Phobius"/>
    </source>
</evidence>
<dbReference type="OrthoDB" id="5241402at2"/>